<dbReference type="AlphaFoldDB" id="A0A1J1IXH9"/>
<reference evidence="1 2" key="1">
    <citation type="submission" date="2015-04" db="EMBL/GenBank/DDBJ databases">
        <authorList>
            <person name="Syromyatnikov M.Y."/>
            <person name="Popov V.N."/>
        </authorList>
    </citation>
    <scope>NUCLEOTIDE SEQUENCE [LARGE SCALE GENOMIC DNA]</scope>
</reference>
<dbReference type="Proteomes" id="UP000183832">
    <property type="component" value="Unassembled WGS sequence"/>
</dbReference>
<gene>
    <name evidence="1" type="ORF">CLUMA_CG018545</name>
</gene>
<dbReference type="EMBL" id="CVRI01000064">
    <property type="protein sequence ID" value="CRL04909.1"/>
    <property type="molecule type" value="Genomic_DNA"/>
</dbReference>
<name>A0A1J1IXH9_9DIPT</name>
<evidence type="ECO:0000313" key="1">
    <source>
        <dbReference type="EMBL" id="CRL04909.1"/>
    </source>
</evidence>
<proteinExistence type="predicted"/>
<evidence type="ECO:0000313" key="2">
    <source>
        <dbReference type="Proteomes" id="UP000183832"/>
    </source>
</evidence>
<sequence>MNRFSFARNRLQHLIKPNIFFVMSHGKSHKSESSWRVESKHPLLQTHTLEKDLAEAIGAGAQVVFRNIFCVSFVCKTKATKRRKVESKREGFWKIIQGMRCHLPPTLHDG</sequence>
<accession>A0A1J1IXH9</accession>
<organism evidence="1 2">
    <name type="scientific">Clunio marinus</name>
    <dbReference type="NCBI Taxonomy" id="568069"/>
    <lineage>
        <taxon>Eukaryota</taxon>
        <taxon>Metazoa</taxon>
        <taxon>Ecdysozoa</taxon>
        <taxon>Arthropoda</taxon>
        <taxon>Hexapoda</taxon>
        <taxon>Insecta</taxon>
        <taxon>Pterygota</taxon>
        <taxon>Neoptera</taxon>
        <taxon>Endopterygota</taxon>
        <taxon>Diptera</taxon>
        <taxon>Nematocera</taxon>
        <taxon>Chironomoidea</taxon>
        <taxon>Chironomidae</taxon>
        <taxon>Clunio</taxon>
    </lineage>
</organism>
<protein>
    <submittedName>
        <fullName evidence="1">CLUMA_CG018545, isoform A</fullName>
    </submittedName>
</protein>
<keyword evidence="2" id="KW-1185">Reference proteome</keyword>